<dbReference type="GO" id="GO:0020037">
    <property type="term" value="F:heme binding"/>
    <property type="evidence" value="ECO:0007669"/>
    <property type="project" value="InterPro"/>
</dbReference>
<keyword evidence="1" id="KW-0575">Peroxidase</keyword>
<organism evidence="1">
    <name type="scientific">Flavobacterium columnare</name>
    <dbReference type="NCBI Taxonomy" id="996"/>
    <lineage>
        <taxon>Bacteria</taxon>
        <taxon>Pseudomonadati</taxon>
        <taxon>Bacteroidota</taxon>
        <taxon>Flavobacteriia</taxon>
        <taxon>Flavobacteriales</taxon>
        <taxon>Flavobacteriaceae</taxon>
        <taxon>Flavobacterium</taxon>
    </lineage>
</organism>
<dbReference type="AlphaFoldDB" id="A0AA94F0Y3"/>
<dbReference type="RefSeq" id="WP_088420354.1">
    <property type="nucleotide sequence ID" value="NZ_RWGX02000016.1"/>
</dbReference>
<comment type="caution">
    <text evidence="1">The sequence shown here is derived from an EMBL/GenBank/DDBJ whole genome shotgun (WGS) entry which is preliminary data.</text>
</comment>
<reference evidence="1" key="1">
    <citation type="submission" date="2018-12" db="EMBL/GenBank/DDBJ databases">
        <title>Draft genome sequence of Flaovobacterium columnare BGFS27 isolated from channel catfish in Alabama.</title>
        <authorList>
            <person name="Cai W."/>
            <person name="Arias C."/>
        </authorList>
    </citation>
    <scope>NUCLEOTIDE SEQUENCE [LARGE SCALE GENOMIC DNA]</scope>
    <source>
        <strain evidence="1">BGFS27</strain>
    </source>
</reference>
<dbReference type="InterPro" id="IPR020835">
    <property type="entry name" value="Catalase_sf"/>
</dbReference>
<dbReference type="EC" id="1.11.1.6" evidence="1"/>
<gene>
    <name evidence="1" type="ORF">EJB19_04700</name>
</gene>
<dbReference type="SUPFAM" id="SSF56634">
    <property type="entry name" value="Heme-dependent catalase-like"/>
    <property type="match status" value="1"/>
</dbReference>
<sequence length="325" mass="37556">MTEQELILDMQSILQEKMEKDYVEGKTKRDAHPRCLALLKANFKIIKNLPNNLQIGIFQPGKIYKSFIRISNASGKVQSDKVKDFRGFAIKLIEVEGKRFDSTESHTQDFLMMSHPTMPLGTVKLFRDAVYYAVKWNPFILAMKMIFSGNGKILKELNNAKKNQTSPLDLTYWSTTPYMYGNQQIKFKIVPTSATKSELPQVITDNYLTENMVNHLQKDIAKFDFYIQPFTDEKNTPIENAGIEWNSSFIKVAEIEIPIQIFNTEEHFDFAEQLSFSPSNSLEEHKPIGGINRARIEIYNALSKFRHQRNNKPIIEPTLNDFNTK</sequence>
<dbReference type="GO" id="GO:0004096">
    <property type="term" value="F:catalase activity"/>
    <property type="evidence" value="ECO:0007669"/>
    <property type="project" value="UniProtKB-EC"/>
</dbReference>
<dbReference type="Gene3D" id="2.40.180.10">
    <property type="entry name" value="Catalase core domain"/>
    <property type="match status" value="1"/>
</dbReference>
<name>A0AA94F0Y3_9FLAO</name>
<accession>A0AA94F0Y3</accession>
<evidence type="ECO:0000313" key="1">
    <source>
        <dbReference type="EMBL" id="RVU87543.1"/>
    </source>
</evidence>
<keyword evidence="1" id="KW-0560">Oxidoreductase</keyword>
<protein>
    <submittedName>
        <fullName evidence="1">Catalase</fullName>
        <ecNumber evidence="1">1.11.1.6</ecNumber>
    </submittedName>
</protein>
<proteinExistence type="predicted"/>
<dbReference type="EMBL" id="RWGX01000004">
    <property type="protein sequence ID" value="RVU87543.1"/>
    <property type="molecule type" value="Genomic_DNA"/>
</dbReference>